<dbReference type="Proteomes" id="UP000176598">
    <property type="component" value="Unassembled WGS sequence"/>
</dbReference>
<evidence type="ECO:0000313" key="1">
    <source>
        <dbReference type="EMBL" id="OGL79461.1"/>
    </source>
</evidence>
<sequence>MGIMTGRSIIERGVTQHRADALLVACGDYRFVDDWHKFMCEKGLNYKYYCYTPPGATKGIISPRSALSDTRLDDIATYWRASQGQIRTVFELHHEDCAAYGRSLAFTCAEDERRRHFEDMRVARLAIDRRLMIEHERMNPIAPFDVSYVLAYGHVKPNKTDDYDFEILEDIDGVLGRPTAPPDERPFAAL</sequence>
<accession>A0A1F7UME8</accession>
<gene>
    <name evidence="1" type="ORF">A3F28_01230</name>
</gene>
<organism evidence="1 2">
    <name type="scientific">Candidatus Uhrbacteria bacterium RIFCSPHIGHO2_12_FULL_57_11</name>
    <dbReference type="NCBI Taxonomy" id="1802398"/>
    <lineage>
        <taxon>Bacteria</taxon>
        <taxon>Candidatus Uhriibacteriota</taxon>
    </lineage>
</organism>
<protein>
    <submittedName>
        <fullName evidence="1">Uncharacterized protein</fullName>
    </submittedName>
</protein>
<comment type="caution">
    <text evidence="1">The sequence shown here is derived from an EMBL/GenBank/DDBJ whole genome shotgun (WGS) entry which is preliminary data.</text>
</comment>
<reference evidence="1 2" key="1">
    <citation type="journal article" date="2016" name="Nat. Commun.">
        <title>Thousands of microbial genomes shed light on interconnected biogeochemical processes in an aquifer system.</title>
        <authorList>
            <person name="Anantharaman K."/>
            <person name="Brown C.T."/>
            <person name="Hug L.A."/>
            <person name="Sharon I."/>
            <person name="Castelle C.J."/>
            <person name="Probst A.J."/>
            <person name="Thomas B.C."/>
            <person name="Singh A."/>
            <person name="Wilkins M.J."/>
            <person name="Karaoz U."/>
            <person name="Brodie E.L."/>
            <person name="Williams K.H."/>
            <person name="Hubbard S.S."/>
            <person name="Banfield J.F."/>
        </authorList>
    </citation>
    <scope>NUCLEOTIDE SEQUENCE [LARGE SCALE GENOMIC DNA]</scope>
</reference>
<dbReference type="AlphaFoldDB" id="A0A1F7UME8"/>
<dbReference type="EMBL" id="MGEG01000013">
    <property type="protein sequence ID" value="OGL79461.1"/>
    <property type="molecule type" value="Genomic_DNA"/>
</dbReference>
<evidence type="ECO:0000313" key="2">
    <source>
        <dbReference type="Proteomes" id="UP000176598"/>
    </source>
</evidence>
<name>A0A1F7UME8_9BACT</name>
<proteinExistence type="predicted"/>